<protein>
    <submittedName>
        <fullName evidence="1">Uncharacterized protein</fullName>
    </submittedName>
</protein>
<organism evidence="1 2">
    <name type="scientific">Pluteus cervinus</name>
    <dbReference type="NCBI Taxonomy" id="181527"/>
    <lineage>
        <taxon>Eukaryota</taxon>
        <taxon>Fungi</taxon>
        <taxon>Dikarya</taxon>
        <taxon>Basidiomycota</taxon>
        <taxon>Agaricomycotina</taxon>
        <taxon>Agaricomycetes</taxon>
        <taxon>Agaricomycetidae</taxon>
        <taxon>Agaricales</taxon>
        <taxon>Pluteineae</taxon>
        <taxon>Pluteaceae</taxon>
        <taxon>Pluteus</taxon>
    </lineage>
</organism>
<name>A0ACD3A5U5_9AGAR</name>
<evidence type="ECO:0000313" key="2">
    <source>
        <dbReference type="Proteomes" id="UP000308600"/>
    </source>
</evidence>
<accession>A0ACD3A5U5</accession>
<feature type="non-terminal residue" evidence="1">
    <location>
        <position position="1"/>
    </location>
</feature>
<dbReference type="EMBL" id="ML208734">
    <property type="protein sequence ID" value="TFK60770.1"/>
    <property type="molecule type" value="Genomic_DNA"/>
</dbReference>
<gene>
    <name evidence="1" type="ORF">BDN72DRAFT_729529</name>
</gene>
<sequence>FSESVLNSMRNASLEDDINDPFTLYSLQNPESLPPILNSLDRLSIDIFLGLSGGSQKMYKNVRDALERHDQKLKLLSHYCVEKLIARETGVFQLYHDMCPNGCTAYTGEYSEKDTCPKCSEPRYVAGKNGKAESQKQFTTIPLGPQIQA</sequence>
<evidence type="ECO:0000313" key="1">
    <source>
        <dbReference type="EMBL" id="TFK60770.1"/>
    </source>
</evidence>
<proteinExistence type="predicted"/>
<dbReference type="Proteomes" id="UP000308600">
    <property type="component" value="Unassembled WGS sequence"/>
</dbReference>
<feature type="non-terminal residue" evidence="1">
    <location>
        <position position="149"/>
    </location>
</feature>
<reference evidence="1 2" key="1">
    <citation type="journal article" date="2019" name="Nat. Ecol. Evol.">
        <title>Megaphylogeny resolves global patterns of mushroom evolution.</title>
        <authorList>
            <person name="Varga T."/>
            <person name="Krizsan K."/>
            <person name="Foldi C."/>
            <person name="Dima B."/>
            <person name="Sanchez-Garcia M."/>
            <person name="Sanchez-Ramirez S."/>
            <person name="Szollosi G.J."/>
            <person name="Szarkandi J.G."/>
            <person name="Papp V."/>
            <person name="Albert L."/>
            <person name="Andreopoulos W."/>
            <person name="Angelini C."/>
            <person name="Antonin V."/>
            <person name="Barry K.W."/>
            <person name="Bougher N.L."/>
            <person name="Buchanan P."/>
            <person name="Buyck B."/>
            <person name="Bense V."/>
            <person name="Catcheside P."/>
            <person name="Chovatia M."/>
            <person name="Cooper J."/>
            <person name="Damon W."/>
            <person name="Desjardin D."/>
            <person name="Finy P."/>
            <person name="Geml J."/>
            <person name="Haridas S."/>
            <person name="Hughes K."/>
            <person name="Justo A."/>
            <person name="Karasinski D."/>
            <person name="Kautmanova I."/>
            <person name="Kiss B."/>
            <person name="Kocsube S."/>
            <person name="Kotiranta H."/>
            <person name="LaButti K.M."/>
            <person name="Lechner B.E."/>
            <person name="Liimatainen K."/>
            <person name="Lipzen A."/>
            <person name="Lukacs Z."/>
            <person name="Mihaltcheva S."/>
            <person name="Morgado L.N."/>
            <person name="Niskanen T."/>
            <person name="Noordeloos M.E."/>
            <person name="Ohm R.A."/>
            <person name="Ortiz-Santana B."/>
            <person name="Ovrebo C."/>
            <person name="Racz N."/>
            <person name="Riley R."/>
            <person name="Savchenko A."/>
            <person name="Shiryaev A."/>
            <person name="Soop K."/>
            <person name="Spirin V."/>
            <person name="Szebenyi C."/>
            <person name="Tomsovsky M."/>
            <person name="Tulloss R.E."/>
            <person name="Uehling J."/>
            <person name="Grigoriev I.V."/>
            <person name="Vagvolgyi C."/>
            <person name="Papp T."/>
            <person name="Martin F.M."/>
            <person name="Miettinen O."/>
            <person name="Hibbett D.S."/>
            <person name="Nagy L.G."/>
        </authorList>
    </citation>
    <scope>NUCLEOTIDE SEQUENCE [LARGE SCALE GENOMIC DNA]</scope>
    <source>
        <strain evidence="1 2">NL-1719</strain>
    </source>
</reference>
<keyword evidence="2" id="KW-1185">Reference proteome</keyword>